<evidence type="ECO:0000256" key="7">
    <source>
        <dbReference type="SAM" id="Phobius"/>
    </source>
</evidence>
<dbReference type="Proteomes" id="UP000515728">
    <property type="component" value="Chromosome"/>
</dbReference>
<dbReference type="InterPro" id="IPR017937">
    <property type="entry name" value="Thioredoxin_CS"/>
</dbReference>
<keyword evidence="4" id="KW-1015">Disulfide bond</keyword>
<dbReference type="GO" id="GO:0016491">
    <property type="term" value="F:oxidoreductase activity"/>
    <property type="evidence" value="ECO:0007669"/>
    <property type="project" value="InterPro"/>
</dbReference>
<keyword evidence="7" id="KW-0472">Membrane</keyword>
<protein>
    <submittedName>
        <fullName evidence="9">TlpA family protein disulfide reductase</fullName>
    </submittedName>
</protein>
<dbReference type="AlphaFoldDB" id="A0A7G7MGS3"/>
<evidence type="ECO:0000313" key="10">
    <source>
        <dbReference type="Proteomes" id="UP000515728"/>
    </source>
</evidence>
<dbReference type="InterPro" id="IPR050553">
    <property type="entry name" value="Thioredoxin_ResA/DsbE_sf"/>
</dbReference>
<evidence type="ECO:0000313" key="9">
    <source>
        <dbReference type="EMBL" id="QNG51984.1"/>
    </source>
</evidence>
<evidence type="ECO:0000256" key="1">
    <source>
        <dbReference type="ARBA" id="ARBA00004196"/>
    </source>
</evidence>
<feature type="domain" description="Thioredoxin" evidence="8">
    <location>
        <begin position="83"/>
        <end position="243"/>
    </location>
</feature>
<dbReference type="GO" id="GO:0017004">
    <property type="term" value="P:cytochrome complex assembly"/>
    <property type="evidence" value="ECO:0007669"/>
    <property type="project" value="UniProtKB-KW"/>
</dbReference>
<evidence type="ECO:0000256" key="4">
    <source>
        <dbReference type="ARBA" id="ARBA00023157"/>
    </source>
</evidence>
<organism evidence="9 10">
    <name type="scientific">Pseudonocardia petroleophila</name>
    <dbReference type="NCBI Taxonomy" id="37331"/>
    <lineage>
        <taxon>Bacteria</taxon>
        <taxon>Bacillati</taxon>
        <taxon>Actinomycetota</taxon>
        <taxon>Actinomycetes</taxon>
        <taxon>Pseudonocardiales</taxon>
        <taxon>Pseudonocardiaceae</taxon>
        <taxon>Pseudonocardia</taxon>
    </lineage>
</organism>
<dbReference type="InterPro" id="IPR036249">
    <property type="entry name" value="Thioredoxin-like_sf"/>
</dbReference>
<dbReference type="CDD" id="cd02966">
    <property type="entry name" value="TlpA_like_family"/>
    <property type="match status" value="1"/>
</dbReference>
<sequence>MRPLLRSAELRTTLVVVVLAVAGVFALWPRPDAQPAGSATPWSVDGAGTMAAPAGPEVDALRAAADLRPCPTPQPGTPQPGTPQPGTPQPGTPQPGTPQPGTLQSAGLLAGIVVPCLGGPGEVDLAAALAGRPALLNVWASWCGPCRAEIPALDAYANRPDAIPVVGIDVRDDAGAALSLLDELGARYPSVVDTDGELWAALEVPLAIPTSYVLRADGSLRRVDPVVLRTPDEVAQAVRSNLAAP</sequence>
<dbReference type="InterPro" id="IPR013740">
    <property type="entry name" value="Redoxin"/>
</dbReference>
<evidence type="ECO:0000256" key="6">
    <source>
        <dbReference type="SAM" id="MobiDB-lite"/>
    </source>
</evidence>
<proteinExistence type="predicted"/>
<dbReference type="InterPro" id="IPR013766">
    <property type="entry name" value="Thioredoxin_domain"/>
</dbReference>
<dbReference type="EMBL" id="CP060131">
    <property type="protein sequence ID" value="QNG51984.1"/>
    <property type="molecule type" value="Genomic_DNA"/>
</dbReference>
<reference evidence="9 10" key="1">
    <citation type="submission" date="2020-08" db="EMBL/GenBank/DDBJ databases">
        <authorList>
            <person name="Mo P."/>
        </authorList>
    </citation>
    <scope>NUCLEOTIDE SEQUENCE [LARGE SCALE GENOMIC DNA]</scope>
    <source>
        <strain evidence="9 10">CGMCC 4.1532</strain>
    </source>
</reference>
<name>A0A7G7MGS3_9PSEU</name>
<keyword evidence="3" id="KW-0735">Signal-anchor</keyword>
<dbReference type="GO" id="GO:0030313">
    <property type="term" value="C:cell envelope"/>
    <property type="evidence" value="ECO:0007669"/>
    <property type="project" value="UniProtKB-SubCell"/>
</dbReference>
<dbReference type="Gene3D" id="3.40.30.10">
    <property type="entry name" value="Glutaredoxin"/>
    <property type="match status" value="1"/>
</dbReference>
<comment type="subcellular location">
    <subcellularLocation>
        <location evidence="1">Cell envelope</location>
    </subcellularLocation>
</comment>
<feature type="transmembrane region" description="Helical" evidence="7">
    <location>
        <begin position="12"/>
        <end position="28"/>
    </location>
</feature>
<feature type="region of interest" description="Disordered" evidence="6">
    <location>
        <begin position="30"/>
        <end position="53"/>
    </location>
</feature>
<keyword evidence="10" id="KW-1185">Reference proteome</keyword>
<evidence type="ECO:0000256" key="5">
    <source>
        <dbReference type="ARBA" id="ARBA00023284"/>
    </source>
</evidence>
<keyword evidence="5" id="KW-0676">Redox-active center</keyword>
<dbReference type="Pfam" id="PF08534">
    <property type="entry name" value="Redoxin"/>
    <property type="match status" value="1"/>
</dbReference>
<keyword evidence="2" id="KW-0201">Cytochrome c-type biogenesis</keyword>
<gene>
    <name evidence="9" type="ORF">H6H00_28545</name>
</gene>
<evidence type="ECO:0000256" key="3">
    <source>
        <dbReference type="ARBA" id="ARBA00022968"/>
    </source>
</evidence>
<evidence type="ECO:0000256" key="2">
    <source>
        <dbReference type="ARBA" id="ARBA00022748"/>
    </source>
</evidence>
<dbReference type="PANTHER" id="PTHR42852:SF6">
    <property type="entry name" value="THIOL:DISULFIDE INTERCHANGE PROTEIN DSBE"/>
    <property type="match status" value="1"/>
</dbReference>
<dbReference type="SUPFAM" id="SSF52833">
    <property type="entry name" value="Thioredoxin-like"/>
    <property type="match status" value="1"/>
</dbReference>
<dbReference type="PROSITE" id="PS51352">
    <property type="entry name" value="THIOREDOXIN_2"/>
    <property type="match status" value="1"/>
</dbReference>
<keyword evidence="7" id="KW-1133">Transmembrane helix</keyword>
<feature type="compositionally biased region" description="Pro residues" evidence="6">
    <location>
        <begin position="70"/>
        <end position="98"/>
    </location>
</feature>
<evidence type="ECO:0000259" key="8">
    <source>
        <dbReference type="PROSITE" id="PS51352"/>
    </source>
</evidence>
<dbReference type="PANTHER" id="PTHR42852">
    <property type="entry name" value="THIOL:DISULFIDE INTERCHANGE PROTEIN DSBE"/>
    <property type="match status" value="1"/>
</dbReference>
<keyword evidence="7" id="KW-0812">Transmembrane</keyword>
<feature type="region of interest" description="Disordered" evidence="6">
    <location>
        <begin position="67"/>
        <end position="104"/>
    </location>
</feature>
<accession>A0A7G7MGS3</accession>
<dbReference type="PROSITE" id="PS00194">
    <property type="entry name" value="THIOREDOXIN_1"/>
    <property type="match status" value="1"/>
</dbReference>
<dbReference type="RefSeq" id="WP_185718736.1">
    <property type="nucleotide sequence ID" value="NZ_BAAAWI010000001.1"/>
</dbReference>
<dbReference type="KEGG" id="ppel:H6H00_28545"/>